<evidence type="ECO:0000256" key="5">
    <source>
        <dbReference type="ARBA" id="ARBA00022679"/>
    </source>
</evidence>
<dbReference type="GO" id="GO:0004721">
    <property type="term" value="F:phosphoprotein phosphatase activity"/>
    <property type="evidence" value="ECO:0007669"/>
    <property type="project" value="TreeGrafter"/>
</dbReference>
<keyword evidence="4" id="KW-0597">Phosphoprotein</keyword>
<evidence type="ECO:0000256" key="12">
    <source>
        <dbReference type="ARBA" id="ARBA00023136"/>
    </source>
</evidence>
<dbReference type="FunFam" id="3.30.565.10:FF:000013">
    <property type="entry name" value="Two-component sensor histidine kinase"/>
    <property type="match status" value="1"/>
</dbReference>
<feature type="coiled-coil region" evidence="13">
    <location>
        <begin position="116"/>
        <end position="143"/>
    </location>
</feature>
<dbReference type="PRINTS" id="PR00344">
    <property type="entry name" value="BCTRLSENSOR"/>
</dbReference>
<reference evidence="16 17" key="1">
    <citation type="submission" date="2015-09" db="EMBL/GenBank/DDBJ databases">
        <authorList>
            <consortium name="Pathogen Informatics"/>
        </authorList>
    </citation>
    <scope>NUCLEOTIDE SEQUENCE [LARGE SCALE GENOMIC DNA]</scope>
    <source>
        <strain evidence="16 17">2789STDY5608835</strain>
    </source>
</reference>
<evidence type="ECO:0000256" key="14">
    <source>
        <dbReference type="SAM" id="Phobius"/>
    </source>
</evidence>
<dbReference type="PANTHER" id="PTHR45453">
    <property type="entry name" value="PHOSPHATE REGULON SENSOR PROTEIN PHOR"/>
    <property type="match status" value="1"/>
</dbReference>
<evidence type="ECO:0000313" key="17">
    <source>
        <dbReference type="Proteomes" id="UP000095395"/>
    </source>
</evidence>
<keyword evidence="9" id="KW-0067">ATP-binding</keyword>
<evidence type="ECO:0000256" key="3">
    <source>
        <dbReference type="ARBA" id="ARBA00012438"/>
    </source>
</evidence>
<organism evidence="16 17">
    <name type="scientific">Roseburia inulinivorans</name>
    <dbReference type="NCBI Taxonomy" id="360807"/>
    <lineage>
        <taxon>Bacteria</taxon>
        <taxon>Bacillati</taxon>
        <taxon>Bacillota</taxon>
        <taxon>Clostridia</taxon>
        <taxon>Lachnospirales</taxon>
        <taxon>Lachnospiraceae</taxon>
        <taxon>Roseburia</taxon>
    </lineage>
</organism>
<evidence type="ECO:0000313" key="16">
    <source>
        <dbReference type="EMBL" id="CUO49528.1"/>
    </source>
</evidence>
<dbReference type="GO" id="GO:0016036">
    <property type="term" value="P:cellular response to phosphate starvation"/>
    <property type="evidence" value="ECO:0007669"/>
    <property type="project" value="TreeGrafter"/>
</dbReference>
<dbReference type="InterPro" id="IPR005467">
    <property type="entry name" value="His_kinase_dom"/>
</dbReference>
<evidence type="ECO:0000256" key="10">
    <source>
        <dbReference type="ARBA" id="ARBA00022989"/>
    </source>
</evidence>
<dbReference type="EMBL" id="CYYR01000036">
    <property type="protein sequence ID" value="CUO49528.1"/>
    <property type="molecule type" value="Genomic_DNA"/>
</dbReference>
<protein>
    <recommendedName>
        <fullName evidence="3">histidine kinase</fullName>
        <ecNumber evidence="3">2.7.13.3</ecNumber>
    </recommendedName>
</protein>
<evidence type="ECO:0000256" key="8">
    <source>
        <dbReference type="ARBA" id="ARBA00022777"/>
    </source>
</evidence>
<dbReference type="InterPro" id="IPR050351">
    <property type="entry name" value="BphY/WalK/GraS-like"/>
</dbReference>
<keyword evidence="13" id="KW-0175">Coiled coil</keyword>
<dbReference type="Gene3D" id="3.30.565.10">
    <property type="entry name" value="Histidine kinase-like ATPase, C-terminal domain"/>
    <property type="match status" value="1"/>
</dbReference>
<dbReference type="Pfam" id="PF02518">
    <property type="entry name" value="HATPase_c"/>
    <property type="match status" value="1"/>
</dbReference>
<evidence type="ECO:0000256" key="7">
    <source>
        <dbReference type="ARBA" id="ARBA00022741"/>
    </source>
</evidence>
<evidence type="ECO:0000259" key="15">
    <source>
        <dbReference type="PROSITE" id="PS50109"/>
    </source>
</evidence>
<evidence type="ECO:0000256" key="4">
    <source>
        <dbReference type="ARBA" id="ARBA00022553"/>
    </source>
</evidence>
<dbReference type="InterPro" id="IPR036097">
    <property type="entry name" value="HisK_dim/P_sf"/>
</dbReference>
<dbReference type="GO" id="GO:0000155">
    <property type="term" value="F:phosphorelay sensor kinase activity"/>
    <property type="evidence" value="ECO:0007669"/>
    <property type="project" value="InterPro"/>
</dbReference>
<dbReference type="InterPro" id="IPR004358">
    <property type="entry name" value="Sig_transdc_His_kin-like_C"/>
</dbReference>
<dbReference type="CDD" id="cd00082">
    <property type="entry name" value="HisKA"/>
    <property type="match status" value="1"/>
</dbReference>
<sequence>MKLNKKEKNYLLSTLFKGYVIQCAICSVLIFGGTFLLGIMAEEILRKYVLYYYLYYRTVYLYIVAVIVWGGCIIYLTYLLLKKVVAYVYEVQAATGKMFDQNVSYIEMSPELSEIAANINQLKQEAESNARLAKENEQRKNDLIMYLAHDLKTPLSSVIGYLTLLRDESQISKELREKYLSITLSKAERLEDLINEFFEITRFNIYDITLQYTKINLTRLLEQLVYEFKPMLKSKNLQCNLCVDDDIMLRCDADKIQRVFDNLLRNAVIYSFENTDITISAQCHEDTVSIIFCNHGDTLPEEKLNRIFEQFYRLDAARSTSSGGAGLGLAIVKQIVELHNGTIVAESQEDQNKFSITLPLA</sequence>
<evidence type="ECO:0000256" key="1">
    <source>
        <dbReference type="ARBA" id="ARBA00000085"/>
    </source>
</evidence>
<dbReference type="PROSITE" id="PS50109">
    <property type="entry name" value="HIS_KIN"/>
    <property type="match status" value="1"/>
</dbReference>
<comment type="subcellular location">
    <subcellularLocation>
        <location evidence="2">Membrane</location>
    </subcellularLocation>
</comment>
<dbReference type="InterPro" id="IPR003661">
    <property type="entry name" value="HisK_dim/P_dom"/>
</dbReference>
<evidence type="ECO:0000256" key="6">
    <source>
        <dbReference type="ARBA" id="ARBA00022692"/>
    </source>
</evidence>
<dbReference type="Proteomes" id="UP000095395">
    <property type="component" value="Unassembled WGS sequence"/>
</dbReference>
<feature type="transmembrane region" description="Helical" evidence="14">
    <location>
        <begin position="20"/>
        <end position="39"/>
    </location>
</feature>
<name>A0A174FKS8_9FIRM</name>
<dbReference type="InterPro" id="IPR036890">
    <property type="entry name" value="HATPase_C_sf"/>
</dbReference>
<keyword evidence="10 14" id="KW-1133">Transmembrane helix</keyword>
<evidence type="ECO:0000256" key="2">
    <source>
        <dbReference type="ARBA" id="ARBA00004370"/>
    </source>
</evidence>
<keyword evidence="6 14" id="KW-0812">Transmembrane</keyword>
<keyword evidence="8" id="KW-0418">Kinase</keyword>
<dbReference type="SMART" id="SM00388">
    <property type="entry name" value="HisKA"/>
    <property type="match status" value="1"/>
</dbReference>
<dbReference type="InterPro" id="IPR003594">
    <property type="entry name" value="HATPase_dom"/>
</dbReference>
<keyword evidence="12 14" id="KW-0472">Membrane</keyword>
<gene>
    <name evidence="16" type="primary">phoR_11</name>
    <name evidence="16" type="ORF">ERS852392_03349</name>
</gene>
<feature type="transmembrane region" description="Helical" evidence="14">
    <location>
        <begin position="59"/>
        <end position="81"/>
    </location>
</feature>
<evidence type="ECO:0000256" key="11">
    <source>
        <dbReference type="ARBA" id="ARBA00023012"/>
    </source>
</evidence>
<keyword evidence="5 16" id="KW-0808">Transferase</keyword>
<dbReference type="RefSeq" id="WP_055303357.1">
    <property type="nucleotide sequence ID" value="NZ_CYYR01000036.1"/>
</dbReference>
<proteinExistence type="predicted"/>
<dbReference type="EC" id="2.7.13.3" evidence="3"/>
<feature type="domain" description="Histidine kinase" evidence="15">
    <location>
        <begin position="146"/>
        <end position="361"/>
    </location>
</feature>
<dbReference type="GO" id="GO:0005524">
    <property type="term" value="F:ATP binding"/>
    <property type="evidence" value="ECO:0007669"/>
    <property type="project" value="UniProtKB-KW"/>
</dbReference>
<dbReference type="PANTHER" id="PTHR45453:SF1">
    <property type="entry name" value="PHOSPHATE REGULON SENSOR PROTEIN PHOR"/>
    <property type="match status" value="1"/>
</dbReference>
<accession>A0A174FKS8</accession>
<dbReference type="Pfam" id="PF00512">
    <property type="entry name" value="HisKA"/>
    <property type="match status" value="1"/>
</dbReference>
<evidence type="ECO:0000256" key="13">
    <source>
        <dbReference type="SAM" id="Coils"/>
    </source>
</evidence>
<dbReference type="SMART" id="SM00387">
    <property type="entry name" value="HATPase_c"/>
    <property type="match status" value="1"/>
</dbReference>
<keyword evidence="11" id="KW-0902">Two-component regulatory system</keyword>
<keyword evidence="7" id="KW-0547">Nucleotide-binding</keyword>
<dbReference type="SUPFAM" id="SSF47384">
    <property type="entry name" value="Homodimeric domain of signal transducing histidine kinase"/>
    <property type="match status" value="1"/>
</dbReference>
<evidence type="ECO:0000256" key="9">
    <source>
        <dbReference type="ARBA" id="ARBA00022840"/>
    </source>
</evidence>
<comment type="catalytic activity">
    <reaction evidence="1">
        <text>ATP + protein L-histidine = ADP + protein N-phospho-L-histidine.</text>
        <dbReference type="EC" id="2.7.13.3"/>
    </reaction>
</comment>
<dbReference type="SUPFAM" id="SSF55874">
    <property type="entry name" value="ATPase domain of HSP90 chaperone/DNA topoisomerase II/histidine kinase"/>
    <property type="match status" value="1"/>
</dbReference>
<dbReference type="Gene3D" id="1.10.287.130">
    <property type="match status" value="1"/>
</dbReference>
<dbReference type="GO" id="GO:0005886">
    <property type="term" value="C:plasma membrane"/>
    <property type="evidence" value="ECO:0007669"/>
    <property type="project" value="TreeGrafter"/>
</dbReference>
<dbReference type="AlphaFoldDB" id="A0A174FKS8"/>